<evidence type="ECO:0000313" key="1">
    <source>
        <dbReference type="EMBL" id="MCF2515868.1"/>
    </source>
</evidence>
<dbReference type="RefSeq" id="WP_235068574.1">
    <property type="nucleotide sequence ID" value="NZ_JAKFGM010000003.1"/>
</dbReference>
<evidence type="ECO:0000313" key="2">
    <source>
        <dbReference type="Proteomes" id="UP001139410"/>
    </source>
</evidence>
<reference evidence="1" key="1">
    <citation type="submission" date="2022-01" db="EMBL/GenBank/DDBJ databases">
        <authorList>
            <person name="Jo J.-H."/>
            <person name="Im W.-T."/>
        </authorList>
    </citation>
    <scope>NUCLEOTIDE SEQUENCE</scope>
    <source>
        <strain evidence="1">G124</strain>
    </source>
</reference>
<accession>A0A9X1QPZ3</accession>
<gene>
    <name evidence="1" type="ORF">LVY65_12455</name>
</gene>
<dbReference type="AlphaFoldDB" id="A0A9X1QPZ3"/>
<proteinExistence type="predicted"/>
<protein>
    <submittedName>
        <fullName evidence="1">Uncharacterized protein</fullName>
    </submittedName>
</protein>
<sequence length="190" mass="21699">MKPPKSVQTLTQLGRVRLSKSFFMRDMLYSEIAQVHGLLNVPDDPDLAIAAGTRLCEELLEPLQDHWGRIAIRSAYRSREVNALGNKMMRLGKAGYNCAINETSAAGHIWDMRDRNGHMGAVACVVVPAFYDRHHGPGDWQILARWIHDHLLYSTLCFYPTYWAVNIGWHERPERRIDSFVAPKGRWVAS</sequence>
<dbReference type="SUPFAM" id="SSF55166">
    <property type="entry name" value="Hedgehog/DD-peptidase"/>
    <property type="match status" value="1"/>
</dbReference>
<keyword evidence="2" id="KW-1185">Reference proteome</keyword>
<dbReference type="InterPro" id="IPR009045">
    <property type="entry name" value="Zn_M74/Hedgehog-like"/>
</dbReference>
<dbReference type="EMBL" id="JAKFGM010000003">
    <property type="protein sequence ID" value="MCF2515868.1"/>
    <property type="molecule type" value="Genomic_DNA"/>
</dbReference>
<dbReference type="Proteomes" id="UP001139410">
    <property type="component" value="Unassembled WGS sequence"/>
</dbReference>
<comment type="caution">
    <text evidence="1">The sequence shown here is derived from an EMBL/GenBank/DDBJ whole genome shotgun (WGS) entry which is preliminary data.</text>
</comment>
<name>A0A9X1QPZ3_9SPHN</name>
<organism evidence="1 2">
    <name type="scientific">Sphingomonas cremea</name>
    <dbReference type="NCBI Taxonomy" id="2904799"/>
    <lineage>
        <taxon>Bacteria</taxon>
        <taxon>Pseudomonadati</taxon>
        <taxon>Pseudomonadota</taxon>
        <taxon>Alphaproteobacteria</taxon>
        <taxon>Sphingomonadales</taxon>
        <taxon>Sphingomonadaceae</taxon>
        <taxon>Sphingomonas</taxon>
    </lineage>
</organism>